<keyword evidence="2" id="KW-0456">Lyase</keyword>
<evidence type="ECO:0000256" key="2">
    <source>
        <dbReference type="ARBA" id="ARBA00023239"/>
    </source>
</evidence>
<evidence type="ECO:0000256" key="3">
    <source>
        <dbReference type="RuleBase" id="RU003707"/>
    </source>
</evidence>
<dbReference type="EMBL" id="JADKNH010000018">
    <property type="protein sequence ID" value="MBF4695643.1"/>
    <property type="molecule type" value="Genomic_DNA"/>
</dbReference>
<name>A0ABR9ZZN5_9FIRM</name>
<dbReference type="InterPro" id="IPR029045">
    <property type="entry name" value="ClpP/crotonase-like_dom_sf"/>
</dbReference>
<dbReference type="Pfam" id="PF00378">
    <property type="entry name" value="ECH_1"/>
    <property type="match status" value="1"/>
</dbReference>
<accession>A0ABR9ZZN5</accession>
<dbReference type="Gene3D" id="1.10.12.10">
    <property type="entry name" value="Lyase 2-enoyl-coa Hydratase, Chain A, domain 2"/>
    <property type="match status" value="1"/>
</dbReference>
<dbReference type="RefSeq" id="WP_194703880.1">
    <property type="nucleotide sequence ID" value="NZ_JADKNH010000018.1"/>
</dbReference>
<evidence type="ECO:0000313" key="4">
    <source>
        <dbReference type="EMBL" id="MBF4695643.1"/>
    </source>
</evidence>
<evidence type="ECO:0000256" key="1">
    <source>
        <dbReference type="ARBA" id="ARBA00005254"/>
    </source>
</evidence>
<comment type="similarity">
    <text evidence="1 3">Belongs to the enoyl-CoA hydratase/isomerase family.</text>
</comment>
<organism evidence="4 5">
    <name type="scientific">Fusibacter ferrireducens</name>
    <dbReference type="NCBI Taxonomy" id="2785058"/>
    <lineage>
        <taxon>Bacteria</taxon>
        <taxon>Bacillati</taxon>
        <taxon>Bacillota</taxon>
        <taxon>Clostridia</taxon>
        <taxon>Eubacteriales</taxon>
        <taxon>Eubacteriales Family XII. Incertae Sedis</taxon>
        <taxon>Fusibacter</taxon>
    </lineage>
</organism>
<comment type="caution">
    <text evidence="4">The sequence shown here is derived from an EMBL/GenBank/DDBJ whole genome shotgun (WGS) entry which is preliminary data.</text>
</comment>
<dbReference type="PANTHER" id="PTHR11941:SF54">
    <property type="entry name" value="ENOYL-COA HYDRATASE, MITOCHONDRIAL"/>
    <property type="match status" value="1"/>
</dbReference>
<dbReference type="CDD" id="cd06558">
    <property type="entry name" value="crotonase-like"/>
    <property type="match status" value="1"/>
</dbReference>
<gene>
    <name evidence="4" type="ORF">ISU02_21320</name>
</gene>
<dbReference type="InterPro" id="IPR001753">
    <property type="entry name" value="Enoyl-CoA_hydra/iso"/>
</dbReference>
<dbReference type="InterPro" id="IPR014748">
    <property type="entry name" value="Enoyl-CoA_hydra_C"/>
</dbReference>
<dbReference type="InterPro" id="IPR018376">
    <property type="entry name" value="Enoyl-CoA_hyd/isom_CS"/>
</dbReference>
<dbReference type="Gene3D" id="3.90.226.10">
    <property type="entry name" value="2-enoyl-CoA Hydratase, Chain A, domain 1"/>
    <property type="match status" value="1"/>
</dbReference>
<evidence type="ECO:0000313" key="5">
    <source>
        <dbReference type="Proteomes" id="UP000614200"/>
    </source>
</evidence>
<dbReference type="PANTHER" id="PTHR11941">
    <property type="entry name" value="ENOYL-COA HYDRATASE-RELATED"/>
    <property type="match status" value="1"/>
</dbReference>
<sequence>MENILFEKRDQVGIVTFNRPSSLNALNEETLHELKALIAELEQDSEITVVVFTGAGKAFIAGADIKAMAPLNAEEGRQFGRLGQSVFRAVEKMEKITIAAINGFALGGGLEFALSCDLRYAHEKAKFGQPEVSLGITPGFAGTQRLPRVVGIAKAKEIIYTGRMIDAEHAEKIGLINGITADNVLEVALETADLIASQAPIAVKYAKKAIDVGANVSIEEGNEVEATLFGLCFATLDQKDGMKAFLNKGKAEFQNK</sequence>
<protein>
    <submittedName>
        <fullName evidence="4">Enoyl-CoA hydratase/isomerase family protein</fullName>
    </submittedName>
</protein>
<dbReference type="PROSITE" id="PS00166">
    <property type="entry name" value="ENOYL_COA_HYDRATASE"/>
    <property type="match status" value="1"/>
</dbReference>
<dbReference type="SUPFAM" id="SSF52096">
    <property type="entry name" value="ClpP/crotonase"/>
    <property type="match status" value="1"/>
</dbReference>
<dbReference type="Proteomes" id="UP000614200">
    <property type="component" value="Unassembled WGS sequence"/>
</dbReference>
<keyword evidence="5" id="KW-1185">Reference proteome</keyword>
<proteinExistence type="inferred from homology"/>
<reference evidence="4 5" key="1">
    <citation type="submission" date="2020-11" db="EMBL/GenBank/DDBJ databases">
        <title>Fusibacter basophilias sp. nov.</title>
        <authorList>
            <person name="Qiu D."/>
        </authorList>
    </citation>
    <scope>NUCLEOTIDE SEQUENCE [LARGE SCALE GENOMIC DNA]</scope>
    <source>
        <strain evidence="4 5">Q10-2</strain>
    </source>
</reference>